<organism evidence="5">
    <name type="scientific">viral metagenome</name>
    <dbReference type="NCBI Taxonomy" id="1070528"/>
    <lineage>
        <taxon>unclassified sequences</taxon>
        <taxon>metagenomes</taxon>
        <taxon>organismal metagenomes</taxon>
    </lineage>
</organism>
<reference evidence="5" key="1">
    <citation type="journal article" date="2020" name="Nature">
        <title>Giant virus diversity and host interactions through global metagenomics.</title>
        <authorList>
            <person name="Schulz F."/>
            <person name="Roux S."/>
            <person name="Paez-Espino D."/>
            <person name="Jungbluth S."/>
            <person name="Walsh D.A."/>
            <person name="Denef V.J."/>
            <person name="McMahon K.D."/>
            <person name="Konstantinidis K.T."/>
            <person name="Eloe-Fadrosh E.A."/>
            <person name="Kyrpides N.C."/>
            <person name="Woyke T."/>
        </authorList>
    </citation>
    <scope>NUCLEOTIDE SEQUENCE</scope>
    <source>
        <strain evidence="5">GVMAG-S-3300013006-138</strain>
    </source>
</reference>
<dbReference type="SUPFAM" id="SSF46924">
    <property type="entry name" value="RNA polymerase subunit RPB10"/>
    <property type="match status" value="1"/>
</dbReference>
<dbReference type="GO" id="GO:0003677">
    <property type="term" value="F:DNA binding"/>
    <property type="evidence" value="ECO:0007669"/>
    <property type="project" value="InterPro"/>
</dbReference>
<keyword evidence="1" id="KW-0240">DNA-directed RNA polymerase</keyword>
<keyword evidence="2" id="KW-0479">Metal-binding</keyword>
<evidence type="ECO:0000256" key="2">
    <source>
        <dbReference type="ARBA" id="ARBA00022723"/>
    </source>
</evidence>
<dbReference type="GO" id="GO:0006351">
    <property type="term" value="P:DNA-templated transcription"/>
    <property type="evidence" value="ECO:0007669"/>
    <property type="project" value="InterPro"/>
</dbReference>
<dbReference type="PANTHER" id="PTHR23431:SF3">
    <property type="entry name" value="DNA-DIRECTED RNA POLYMERASES I, II, AND III SUBUNIT RPABC5"/>
    <property type="match status" value="1"/>
</dbReference>
<sequence length="76" mass="9195">MIIPIRCFSCNNILADKWKFYTEEIKKKRGRSEDRYYMDGSQIPQTQELEIMTRLGFKRACCRKQFLTHVDLMEKI</sequence>
<dbReference type="GO" id="GO:0008270">
    <property type="term" value="F:zinc ion binding"/>
    <property type="evidence" value="ECO:0007669"/>
    <property type="project" value="TreeGrafter"/>
</dbReference>
<proteinExistence type="predicted"/>
<keyword evidence="3" id="KW-0862">Zinc</keyword>
<protein>
    <recommendedName>
        <fullName evidence="6">DNA-directed RNA polymerase subunit N</fullName>
    </recommendedName>
</protein>
<dbReference type="GO" id="GO:0000428">
    <property type="term" value="C:DNA-directed RNA polymerase complex"/>
    <property type="evidence" value="ECO:0007669"/>
    <property type="project" value="UniProtKB-KW"/>
</dbReference>
<dbReference type="AlphaFoldDB" id="A0A6C0KN87"/>
<dbReference type="InterPro" id="IPR023580">
    <property type="entry name" value="RNA_pol_su_RPB10"/>
</dbReference>
<dbReference type="Gene3D" id="1.10.10.60">
    <property type="entry name" value="Homeodomain-like"/>
    <property type="match status" value="1"/>
</dbReference>
<dbReference type="InterPro" id="IPR000268">
    <property type="entry name" value="RPABC5/Rpb10"/>
</dbReference>
<evidence type="ECO:0000256" key="4">
    <source>
        <dbReference type="ARBA" id="ARBA00023163"/>
    </source>
</evidence>
<dbReference type="EMBL" id="MN740925">
    <property type="protein sequence ID" value="QHU18150.1"/>
    <property type="molecule type" value="Genomic_DNA"/>
</dbReference>
<name>A0A6C0KN87_9ZZZZ</name>
<evidence type="ECO:0000256" key="1">
    <source>
        <dbReference type="ARBA" id="ARBA00022478"/>
    </source>
</evidence>
<evidence type="ECO:0000313" key="5">
    <source>
        <dbReference type="EMBL" id="QHU18150.1"/>
    </source>
</evidence>
<evidence type="ECO:0008006" key="6">
    <source>
        <dbReference type="Google" id="ProtNLM"/>
    </source>
</evidence>
<keyword evidence="4" id="KW-0804">Transcription</keyword>
<evidence type="ECO:0000256" key="3">
    <source>
        <dbReference type="ARBA" id="ARBA00022833"/>
    </source>
</evidence>
<dbReference type="Pfam" id="PF01194">
    <property type="entry name" value="RNA_pol_N"/>
    <property type="match status" value="1"/>
</dbReference>
<accession>A0A6C0KN87</accession>
<dbReference type="PANTHER" id="PTHR23431">
    <property type="entry name" value="DNA-DIRECTED RNA POLYMERASES I, II, AND III SUBUNIT RPABC5 FAMILY MEMBER"/>
    <property type="match status" value="1"/>
</dbReference>
<dbReference type="GO" id="GO:0003899">
    <property type="term" value="F:DNA-directed RNA polymerase activity"/>
    <property type="evidence" value="ECO:0007669"/>
    <property type="project" value="InterPro"/>
</dbReference>